<evidence type="ECO:0000259" key="5">
    <source>
        <dbReference type="PROSITE" id="PS50931"/>
    </source>
</evidence>
<dbReference type="EMBL" id="CP071503">
    <property type="protein sequence ID" value="QSX33804.1"/>
    <property type="molecule type" value="Genomic_DNA"/>
</dbReference>
<keyword evidence="3" id="KW-0238">DNA-binding</keyword>
<dbReference type="PANTHER" id="PTHR30537:SF68">
    <property type="entry name" value="TRANSCRIPTIONAL REGULATOR-RELATED"/>
    <property type="match status" value="1"/>
</dbReference>
<dbReference type="Pfam" id="PF00126">
    <property type="entry name" value="HTH_1"/>
    <property type="match status" value="1"/>
</dbReference>
<gene>
    <name evidence="6" type="ORF">JYB87_00680</name>
</gene>
<keyword evidence="4" id="KW-0804">Transcription</keyword>
<dbReference type="Pfam" id="PF03466">
    <property type="entry name" value="LysR_substrate"/>
    <property type="match status" value="1"/>
</dbReference>
<dbReference type="Gene3D" id="1.10.10.10">
    <property type="entry name" value="Winged helix-like DNA-binding domain superfamily/Winged helix DNA-binding domain"/>
    <property type="match status" value="1"/>
</dbReference>
<dbReference type="InterPro" id="IPR000847">
    <property type="entry name" value="LysR_HTH_N"/>
</dbReference>
<keyword evidence="7" id="KW-1185">Reference proteome</keyword>
<sequence length="352" mass="39671">MDLNRVQIFAQVVEQGSFTGAARALGLTKTTVSRKVAELETQTGVQLLFRTTRALRLTEAGAEYYNKITKILQDLENAEAQLSASQQRVKGKLKIVCPFEMGQLFLGPVFTSFLEAYPDISIDTELTSRHVDLIEEGIDLLFHVGMVEDSRIQTYKLFNTSTTLMASPKYLARFGTPTKPSDLVDHRYIDCHHSRHMSGDDAIRIFDGQRWQEIEPQVPFRVNNITLAREVAISGLGIAALPVMIAEQALLSGELVPLLEDFPMEHNVLTMSYPKRAYLPRKYMVFIDFIYQTLFRSKDEELLEKPEFVVIREDGQGNVTSIDRPQEFSCIKTLDALNLKSVKTSAAIGDTD</sequence>
<dbReference type="PANTHER" id="PTHR30537">
    <property type="entry name" value="HTH-TYPE TRANSCRIPTIONAL REGULATOR"/>
    <property type="match status" value="1"/>
</dbReference>
<dbReference type="InterPro" id="IPR036390">
    <property type="entry name" value="WH_DNA-bd_sf"/>
</dbReference>
<dbReference type="Proteomes" id="UP000662770">
    <property type="component" value="Chromosome"/>
</dbReference>
<reference evidence="6 7" key="1">
    <citation type="submission" date="2021-03" db="EMBL/GenBank/DDBJ databases">
        <title>Novel species identification of genus Shewanella.</title>
        <authorList>
            <person name="Liu G."/>
            <person name="Zhang Q."/>
        </authorList>
    </citation>
    <scope>NUCLEOTIDE SEQUENCE [LARGE SCALE GENOMIC DNA]</scope>
    <source>
        <strain evidence="6 7">FJAT-51800</strain>
    </source>
</reference>
<accession>A0ABX7QQX0</accession>
<evidence type="ECO:0000256" key="4">
    <source>
        <dbReference type="ARBA" id="ARBA00023163"/>
    </source>
</evidence>
<evidence type="ECO:0000256" key="1">
    <source>
        <dbReference type="ARBA" id="ARBA00009437"/>
    </source>
</evidence>
<name>A0ABX7QQX0_9GAMM</name>
<keyword evidence="2" id="KW-0805">Transcription regulation</keyword>
<comment type="similarity">
    <text evidence="1">Belongs to the LysR transcriptional regulatory family.</text>
</comment>
<proteinExistence type="inferred from homology"/>
<protein>
    <submittedName>
        <fullName evidence="6">LysR family transcriptional regulator</fullName>
    </submittedName>
</protein>
<dbReference type="InterPro" id="IPR005119">
    <property type="entry name" value="LysR_subst-bd"/>
</dbReference>
<dbReference type="InterPro" id="IPR058163">
    <property type="entry name" value="LysR-type_TF_proteobact-type"/>
</dbReference>
<evidence type="ECO:0000313" key="6">
    <source>
        <dbReference type="EMBL" id="QSX33804.1"/>
    </source>
</evidence>
<organism evidence="6 7">
    <name type="scientific">Shewanella avicenniae</name>
    <dbReference type="NCBI Taxonomy" id="2814294"/>
    <lineage>
        <taxon>Bacteria</taxon>
        <taxon>Pseudomonadati</taxon>
        <taxon>Pseudomonadota</taxon>
        <taxon>Gammaproteobacteria</taxon>
        <taxon>Alteromonadales</taxon>
        <taxon>Shewanellaceae</taxon>
        <taxon>Shewanella</taxon>
    </lineage>
</organism>
<evidence type="ECO:0000256" key="2">
    <source>
        <dbReference type="ARBA" id="ARBA00023015"/>
    </source>
</evidence>
<dbReference type="InterPro" id="IPR036388">
    <property type="entry name" value="WH-like_DNA-bd_sf"/>
</dbReference>
<dbReference type="SUPFAM" id="SSF53850">
    <property type="entry name" value="Periplasmic binding protein-like II"/>
    <property type="match status" value="1"/>
</dbReference>
<dbReference type="SUPFAM" id="SSF46785">
    <property type="entry name" value="Winged helix' DNA-binding domain"/>
    <property type="match status" value="1"/>
</dbReference>
<dbReference type="CDD" id="cd08422">
    <property type="entry name" value="PBP2_CrgA_like"/>
    <property type="match status" value="1"/>
</dbReference>
<dbReference type="Gene3D" id="3.40.190.290">
    <property type="match status" value="1"/>
</dbReference>
<feature type="domain" description="HTH lysR-type" evidence="5">
    <location>
        <begin position="1"/>
        <end position="58"/>
    </location>
</feature>
<evidence type="ECO:0000256" key="3">
    <source>
        <dbReference type="ARBA" id="ARBA00023125"/>
    </source>
</evidence>
<dbReference type="PROSITE" id="PS50931">
    <property type="entry name" value="HTH_LYSR"/>
    <property type="match status" value="1"/>
</dbReference>
<dbReference type="RefSeq" id="WP_207355012.1">
    <property type="nucleotide sequence ID" value="NZ_CP071503.1"/>
</dbReference>
<evidence type="ECO:0000313" key="7">
    <source>
        <dbReference type="Proteomes" id="UP000662770"/>
    </source>
</evidence>